<feature type="region of interest" description="Disordered" evidence="1">
    <location>
        <begin position="153"/>
        <end position="173"/>
    </location>
</feature>
<proteinExistence type="predicted"/>
<name>A0AAD5UY85_9APHY</name>
<accession>A0AAD5UY85</accession>
<keyword evidence="3" id="KW-1185">Reference proteome</keyword>
<gene>
    <name evidence="2" type="ORF">NLI96_g8847</name>
</gene>
<dbReference type="AlphaFoldDB" id="A0AAD5UY85"/>
<reference evidence="2" key="1">
    <citation type="submission" date="2022-07" db="EMBL/GenBank/DDBJ databases">
        <title>Genome Sequence of Physisporinus lineatus.</title>
        <authorList>
            <person name="Buettner E."/>
        </authorList>
    </citation>
    <scope>NUCLEOTIDE SEQUENCE</scope>
    <source>
        <strain evidence="2">VT162</strain>
    </source>
</reference>
<dbReference type="EMBL" id="JANAWD010000419">
    <property type="protein sequence ID" value="KAJ3479743.1"/>
    <property type="molecule type" value="Genomic_DNA"/>
</dbReference>
<sequence>MPPSLLRSYISAFPRLRSLVIDDFMEEELDLLPTQTEPHSPSIETLRISRSEEPGRMSSWFASTNTKNTLRCLHLDSRGLSRDALKGFLLEVSQTLVELDLKLRFTRCWSWPMPVVDEEPLDLSNATGLQSLTLRPSDARDIIETLSTVKSPSLPNFDSQSPRSDQATNIHMV</sequence>
<evidence type="ECO:0000313" key="2">
    <source>
        <dbReference type="EMBL" id="KAJ3479743.1"/>
    </source>
</evidence>
<protein>
    <submittedName>
        <fullName evidence="2">Uncharacterized protein</fullName>
    </submittedName>
</protein>
<organism evidence="2 3">
    <name type="scientific">Meripilus lineatus</name>
    <dbReference type="NCBI Taxonomy" id="2056292"/>
    <lineage>
        <taxon>Eukaryota</taxon>
        <taxon>Fungi</taxon>
        <taxon>Dikarya</taxon>
        <taxon>Basidiomycota</taxon>
        <taxon>Agaricomycotina</taxon>
        <taxon>Agaricomycetes</taxon>
        <taxon>Polyporales</taxon>
        <taxon>Meripilaceae</taxon>
        <taxon>Meripilus</taxon>
    </lineage>
</organism>
<evidence type="ECO:0000313" key="3">
    <source>
        <dbReference type="Proteomes" id="UP001212997"/>
    </source>
</evidence>
<comment type="caution">
    <text evidence="2">The sequence shown here is derived from an EMBL/GenBank/DDBJ whole genome shotgun (WGS) entry which is preliminary data.</text>
</comment>
<dbReference type="SUPFAM" id="SSF52047">
    <property type="entry name" value="RNI-like"/>
    <property type="match status" value="1"/>
</dbReference>
<dbReference type="Proteomes" id="UP001212997">
    <property type="component" value="Unassembled WGS sequence"/>
</dbReference>
<evidence type="ECO:0000256" key="1">
    <source>
        <dbReference type="SAM" id="MobiDB-lite"/>
    </source>
</evidence>